<evidence type="ECO:0000313" key="2">
    <source>
        <dbReference type="EMBL" id="OAN41251.1"/>
    </source>
</evidence>
<feature type="domain" description="N-acetyltransferase" evidence="1">
    <location>
        <begin position="169"/>
        <end position="306"/>
    </location>
</feature>
<dbReference type="SUPFAM" id="SSF55729">
    <property type="entry name" value="Acyl-CoA N-acyltransferases (Nat)"/>
    <property type="match status" value="2"/>
</dbReference>
<sequence>MKVHIHELSTSDYAHVIALARRSLSDPVDERLIRRLLAAEPAARPELHVAAWRGQHLIGVALGSVRRHDDLLTGGPRLLAVDPAWQRRGIGARLLSELEQRLQAIGVHELRVGNLAPNYLWPGVPETNLAMQALLAQQGYELAGETLNMTVELNGRDWLAGIDPKQWSIRRARYGETDLAAWAGERWGAAWQWEAMQAVSVDPPTALVAERDGEYGGFACWDVSGFWGTFGPTGVDEALQGHGLGRTLLCATLAAMASAGYRQIEISWVGPQAFYTRIAGARPGRICLLYRKPVTSLAGPIERDLPQRQP</sequence>
<dbReference type="AlphaFoldDB" id="A0A178M0Y6"/>
<dbReference type="InterPro" id="IPR016181">
    <property type="entry name" value="Acyl_CoA_acyltransferase"/>
</dbReference>
<dbReference type="InterPro" id="IPR000182">
    <property type="entry name" value="GNAT_dom"/>
</dbReference>
<evidence type="ECO:0000313" key="3">
    <source>
        <dbReference type="Proteomes" id="UP000078287"/>
    </source>
</evidence>
<protein>
    <recommendedName>
        <fullName evidence="1">N-acetyltransferase domain-containing protein</fullName>
    </recommendedName>
</protein>
<gene>
    <name evidence="2" type="ORF">A6A03_19065</name>
</gene>
<reference evidence="2 3" key="1">
    <citation type="submission" date="2016-04" db="EMBL/GenBank/DDBJ databases">
        <title>Chloroflexus islandicus sp. nov., a thermophilic filamentous anoxygenic phototrophic bacterium from geyser Strokkur (Iceland).</title>
        <authorList>
            <person name="Gaisin V.A."/>
            <person name="Kalashnikov A.M."/>
            <person name="Sukhacheva M.V."/>
            <person name="Grouzdev D.S."/>
            <person name="Ivanov T.M."/>
            <person name="Kuznetsov B."/>
            <person name="Gorlenko V.M."/>
        </authorList>
    </citation>
    <scope>NUCLEOTIDE SEQUENCE [LARGE SCALE GENOMIC DNA]</scope>
    <source>
        <strain evidence="3">isl-2</strain>
    </source>
</reference>
<comment type="caution">
    <text evidence="2">The sequence shown here is derived from an EMBL/GenBank/DDBJ whole genome shotgun (WGS) entry which is preliminary data.</text>
</comment>
<evidence type="ECO:0000259" key="1">
    <source>
        <dbReference type="PROSITE" id="PS51186"/>
    </source>
</evidence>
<dbReference type="CDD" id="cd04301">
    <property type="entry name" value="NAT_SF"/>
    <property type="match status" value="2"/>
</dbReference>
<dbReference type="EMBL" id="LWQS01000088">
    <property type="protein sequence ID" value="OAN41251.1"/>
    <property type="molecule type" value="Genomic_DNA"/>
</dbReference>
<proteinExistence type="predicted"/>
<dbReference type="GO" id="GO:0016747">
    <property type="term" value="F:acyltransferase activity, transferring groups other than amino-acyl groups"/>
    <property type="evidence" value="ECO:0007669"/>
    <property type="project" value="InterPro"/>
</dbReference>
<dbReference type="Gene3D" id="3.40.630.30">
    <property type="match status" value="1"/>
</dbReference>
<organism evidence="2 3">
    <name type="scientific">Chloroflexus islandicus</name>
    <dbReference type="NCBI Taxonomy" id="1707952"/>
    <lineage>
        <taxon>Bacteria</taxon>
        <taxon>Bacillati</taxon>
        <taxon>Chloroflexota</taxon>
        <taxon>Chloroflexia</taxon>
        <taxon>Chloroflexales</taxon>
        <taxon>Chloroflexineae</taxon>
        <taxon>Chloroflexaceae</taxon>
        <taxon>Chloroflexus</taxon>
    </lineage>
</organism>
<keyword evidence="3" id="KW-1185">Reference proteome</keyword>
<name>A0A178M0Y6_9CHLR</name>
<dbReference type="Proteomes" id="UP000078287">
    <property type="component" value="Unassembled WGS sequence"/>
</dbReference>
<dbReference type="Pfam" id="PF00583">
    <property type="entry name" value="Acetyltransf_1"/>
    <property type="match status" value="2"/>
</dbReference>
<dbReference type="PROSITE" id="PS51186">
    <property type="entry name" value="GNAT"/>
    <property type="match status" value="2"/>
</dbReference>
<accession>A0A178M0Y6</accession>
<dbReference type="RefSeq" id="WP_066790653.1">
    <property type="nucleotide sequence ID" value="NZ_LWQS01000088.1"/>
</dbReference>
<dbReference type="STRING" id="1707952.A6A03_19065"/>
<dbReference type="PANTHER" id="PTHR43617">
    <property type="entry name" value="L-AMINO ACID N-ACETYLTRANSFERASE"/>
    <property type="match status" value="1"/>
</dbReference>
<dbReference type="OrthoDB" id="160586at2"/>
<feature type="domain" description="N-acetyltransferase" evidence="1">
    <location>
        <begin position="3"/>
        <end position="165"/>
    </location>
</feature>
<dbReference type="InterPro" id="IPR050276">
    <property type="entry name" value="MshD_Acetyltransferase"/>
</dbReference>